<dbReference type="InterPro" id="IPR039729">
    <property type="entry name" value="DFF40"/>
</dbReference>
<dbReference type="Pfam" id="PF09230">
    <property type="entry name" value="DFF40"/>
    <property type="match status" value="1"/>
</dbReference>
<dbReference type="GO" id="GO:0004520">
    <property type="term" value="F:DNA endonuclease activity"/>
    <property type="evidence" value="ECO:0007669"/>
    <property type="project" value="InterPro"/>
</dbReference>
<dbReference type="AlphaFoldDB" id="A0A2G8KZR7"/>
<name>A0A2G8KZR7_STIJA</name>
<dbReference type="GO" id="GO:0016787">
    <property type="term" value="F:hydrolase activity"/>
    <property type="evidence" value="ECO:0007669"/>
    <property type="project" value="InterPro"/>
</dbReference>
<accession>A0A2G8KZR7</accession>
<reference evidence="2 3" key="1">
    <citation type="journal article" date="2017" name="PLoS Biol.">
        <title>The sea cucumber genome provides insights into morphological evolution and visceral regeneration.</title>
        <authorList>
            <person name="Zhang X."/>
            <person name="Sun L."/>
            <person name="Yuan J."/>
            <person name="Sun Y."/>
            <person name="Gao Y."/>
            <person name="Zhang L."/>
            <person name="Li S."/>
            <person name="Dai H."/>
            <person name="Hamel J.F."/>
            <person name="Liu C."/>
            <person name="Yu Y."/>
            <person name="Liu S."/>
            <person name="Lin W."/>
            <person name="Guo K."/>
            <person name="Jin S."/>
            <person name="Xu P."/>
            <person name="Storey K.B."/>
            <person name="Huan P."/>
            <person name="Zhang T."/>
            <person name="Zhou Y."/>
            <person name="Zhang J."/>
            <person name="Lin C."/>
            <person name="Li X."/>
            <person name="Xing L."/>
            <person name="Huo D."/>
            <person name="Sun M."/>
            <person name="Wang L."/>
            <person name="Mercier A."/>
            <person name="Li F."/>
            <person name="Yang H."/>
            <person name="Xiang J."/>
        </authorList>
    </citation>
    <scope>NUCLEOTIDE SEQUENCE [LARGE SCALE GENOMIC DNA]</scope>
    <source>
        <strain evidence="2">Shaxun</strain>
        <tissue evidence="2">Muscle</tissue>
    </source>
</reference>
<evidence type="ECO:0000259" key="1">
    <source>
        <dbReference type="Pfam" id="PF09230"/>
    </source>
</evidence>
<dbReference type="PANTHER" id="PTHR13067:SF2">
    <property type="entry name" value="CASPASE-ACTIVATED DNASE"/>
    <property type="match status" value="1"/>
</dbReference>
<proteinExistence type="predicted"/>
<evidence type="ECO:0000313" key="2">
    <source>
        <dbReference type="EMBL" id="PIK53455.1"/>
    </source>
</evidence>
<dbReference type="Proteomes" id="UP000230750">
    <property type="component" value="Unassembled WGS sequence"/>
</dbReference>
<dbReference type="OrthoDB" id="9943677at2759"/>
<dbReference type="GO" id="GO:0005634">
    <property type="term" value="C:nucleus"/>
    <property type="evidence" value="ECO:0007669"/>
    <property type="project" value="InterPro"/>
</dbReference>
<dbReference type="SUPFAM" id="SSF54060">
    <property type="entry name" value="His-Me finger endonucleases"/>
    <property type="match status" value="1"/>
</dbReference>
<dbReference type="GO" id="GO:0006309">
    <property type="term" value="P:apoptotic DNA fragmentation"/>
    <property type="evidence" value="ECO:0007669"/>
    <property type="project" value="InterPro"/>
</dbReference>
<protein>
    <recommendedName>
        <fullName evidence="1">DNA fragmentation factor 40 C-terminal domain-containing protein</fullName>
    </recommendedName>
</protein>
<dbReference type="PANTHER" id="PTHR13067">
    <property type="entry name" value="CASPASE-ACTIVATED DNASE"/>
    <property type="match status" value="1"/>
</dbReference>
<dbReference type="EMBL" id="MRZV01000286">
    <property type="protein sequence ID" value="PIK53455.1"/>
    <property type="molecule type" value="Genomic_DNA"/>
</dbReference>
<feature type="domain" description="DNA fragmentation factor 40 C-terminal" evidence="1">
    <location>
        <begin position="8"/>
        <end position="124"/>
    </location>
</feature>
<dbReference type="InterPro" id="IPR015311">
    <property type="entry name" value="DFF40_C"/>
</dbReference>
<evidence type="ECO:0000313" key="3">
    <source>
        <dbReference type="Proteomes" id="UP000230750"/>
    </source>
</evidence>
<sequence length="126" mass="14957">MVMANVPKNYKTKSQYMRYKAKSRTSTYFNEAKDTLLPKGSDDNAEMIKKKERVIEEFRSKLEKNSYYDKRFDRTADGNQKLCDEFGKFDCQGASDKDSCHDHHHINPYLRKEDLANFENWNLARQ</sequence>
<keyword evidence="3" id="KW-1185">Reference proteome</keyword>
<comment type="caution">
    <text evidence="2">The sequence shown here is derived from an EMBL/GenBank/DDBJ whole genome shotgun (WGS) entry which is preliminary data.</text>
</comment>
<dbReference type="InterPro" id="IPR044925">
    <property type="entry name" value="His-Me_finger_sf"/>
</dbReference>
<organism evidence="2 3">
    <name type="scientific">Stichopus japonicus</name>
    <name type="common">Sea cucumber</name>
    <dbReference type="NCBI Taxonomy" id="307972"/>
    <lineage>
        <taxon>Eukaryota</taxon>
        <taxon>Metazoa</taxon>
        <taxon>Echinodermata</taxon>
        <taxon>Eleutherozoa</taxon>
        <taxon>Echinozoa</taxon>
        <taxon>Holothuroidea</taxon>
        <taxon>Aspidochirotacea</taxon>
        <taxon>Aspidochirotida</taxon>
        <taxon>Stichopodidae</taxon>
        <taxon>Apostichopus</taxon>
    </lineage>
</organism>
<dbReference type="GO" id="GO:0005737">
    <property type="term" value="C:cytoplasm"/>
    <property type="evidence" value="ECO:0007669"/>
    <property type="project" value="InterPro"/>
</dbReference>
<gene>
    <name evidence="2" type="ORF">BSL78_09641</name>
</gene>